<organism evidence="2 3">
    <name type="scientific">Jannaschia rubra</name>
    <dbReference type="NCBI Taxonomy" id="282197"/>
    <lineage>
        <taxon>Bacteria</taxon>
        <taxon>Pseudomonadati</taxon>
        <taxon>Pseudomonadota</taxon>
        <taxon>Alphaproteobacteria</taxon>
        <taxon>Rhodobacterales</taxon>
        <taxon>Roseobacteraceae</taxon>
        <taxon>Jannaschia</taxon>
    </lineage>
</organism>
<evidence type="ECO:0000313" key="2">
    <source>
        <dbReference type="EMBL" id="CTQ34477.1"/>
    </source>
</evidence>
<evidence type="ECO:0000256" key="1">
    <source>
        <dbReference type="SAM" id="MobiDB-lite"/>
    </source>
</evidence>
<dbReference type="OrthoDB" id="7864649at2"/>
<proteinExistence type="predicted"/>
<accession>A0A0M6XV26</accession>
<keyword evidence="3" id="KW-1185">Reference proteome</keyword>
<feature type="region of interest" description="Disordered" evidence="1">
    <location>
        <begin position="1"/>
        <end position="28"/>
    </location>
</feature>
<evidence type="ECO:0000313" key="3">
    <source>
        <dbReference type="Proteomes" id="UP000048908"/>
    </source>
</evidence>
<dbReference type="EMBL" id="CXPG01000022">
    <property type="protein sequence ID" value="CTQ34477.1"/>
    <property type="molecule type" value="Genomic_DNA"/>
</dbReference>
<sequence>MGRHQRHDQFDTFGKGDRKKREQARAIKRVRDRDTREIVGYLYEWNTGQLNVMWTGDVRTNVVYE</sequence>
<reference evidence="2 3" key="1">
    <citation type="submission" date="2015-07" db="EMBL/GenBank/DDBJ databases">
        <authorList>
            <person name="Noorani M."/>
        </authorList>
    </citation>
    <scope>NUCLEOTIDE SEQUENCE [LARGE SCALE GENOMIC DNA]</scope>
    <source>
        <strain evidence="2 3">CECT 5088</strain>
    </source>
</reference>
<dbReference type="Proteomes" id="UP000048908">
    <property type="component" value="Unassembled WGS sequence"/>
</dbReference>
<name>A0A0M6XV26_9RHOB</name>
<gene>
    <name evidence="2" type="ORF">JAN5088_03273</name>
</gene>
<dbReference type="AlphaFoldDB" id="A0A0M6XV26"/>
<protein>
    <submittedName>
        <fullName evidence="2">Uncharacterized protein</fullName>
    </submittedName>
</protein>
<feature type="compositionally biased region" description="Basic and acidic residues" evidence="1">
    <location>
        <begin position="7"/>
        <end position="28"/>
    </location>
</feature>
<dbReference type="RefSeq" id="WP_055683853.1">
    <property type="nucleotide sequence ID" value="NZ_CXPG01000022.1"/>
</dbReference>